<evidence type="ECO:0000259" key="2">
    <source>
        <dbReference type="Pfam" id="PF12680"/>
    </source>
</evidence>
<organism evidence="3 4">
    <name type="scientific">Nesterenkonia salmonea</name>
    <dbReference type="NCBI Taxonomy" id="1804987"/>
    <lineage>
        <taxon>Bacteria</taxon>
        <taxon>Bacillati</taxon>
        <taxon>Actinomycetota</taxon>
        <taxon>Actinomycetes</taxon>
        <taxon>Micrococcales</taxon>
        <taxon>Micrococcaceae</taxon>
        <taxon>Nesterenkonia</taxon>
    </lineage>
</organism>
<evidence type="ECO:0000256" key="1">
    <source>
        <dbReference type="SAM" id="MobiDB-lite"/>
    </source>
</evidence>
<name>A0A5R9B9Z9_9MICC</name>
<feature type="region of interest" description="Disordered" evidence="1">
    <location>
        <begin position="137"/>
        <end position="166"/>
    </location>
</feature>
<evidence type="ECO:0000313" key="4">
    <source>
        <dbReference type="Proteomes" id="UP000310458"/>
    </source>
</evidence>
<accession>A0A5R9B9Z9</accession>
<dbReference type="SUPFAM" id="SSF54427">
    <property type="entry name" value="NTF2-like"/>
    <property type="match status" value="1"/>
</dbReference>
<dbReference type="InterPro" id="IPR011944">
    <property type="entry name" value="Steroid_delta5-4_isomerase"/>
</dbReference>
<feature type="domain" description="SnoaL-like" evidence="2">
    <location>
        <begin position="19"/>
        <end position="119"/>
    </location>
</feature>
<evidence type="ECO:0000313" key="3">
    <source>
        <dbReference type="EMBL" id="TLP96348.1"/>
    </source>
</evidence>
<dbReference type="Pfam" id="PF12680">
    <property type="entry name" value="SnoaL_2"/>
    <property type="match status" value="1"/>
</dbReference>
<dbReference type="CDD" id="cd00531">
    <property type="entry name" value="NTF2_like"/>
    <property type="match status" value="1"/>
</dbReference>
<proteinExistence type="predicted"/>
<dbReference type="InterPro" id="IPR037401">
    <property type="entry name" value="SnoaL-like"/>
</dbReference>
<dbReference type="AlphaFoldDB" id="A0A5R9B9Z9"/>
<dbReference type="NCBIfam" id="TIGR02246">
    <property type="entry name" value="SgcJ/EcaC family oxidoreductase"/>
    <property type="match status" value="1"/>
</dbReference>
<dbReference type="Proteomes" id="UP000310458">
    <property type="component" value="Unassembled WGS sequence"/>
</dbReference>
<dbReference type="Gene3D" id="3.10.450.50">
    <property type="match status" value="1"/>
</dbReference>
<sequence length="166" mass="18498">MSDLAPGAQPSRPEEFPDAFAAAWNRKAAESLASLFVEDADFINVVGLWWENQDSIRSAHDYGFRKIFTDSHMSVERVKTRHIAEGVAVIVWEWTLTGQHPPGGQPVGTRQGLFTFVVRQQNEGWLAITAQNTDRISGSETNVSRGGELQPGTYQESISKPRNTQR</sequence>
<dbReference type="OrthoDB" id="582586at2"/>
<dbReference type="InterPro" id="IPR032710">
    <property type="entry name" value="NTF2-like_dom_sf"/>
</dbReference>
<gene>
    <name evidence="3" type="ORF">FEF26_09070</name>
</gene>
<feature type="compositionally biased region" description="Polar residues" evidence="1">
    <location>
        <begin position="152"/>
        <end position="166"/>
    </location>
</feature>
<dbReference type="EMBL" id="VAVZ01000023">
    <property type="protein sequence ID" value="TLP96348.1"/>
    <property type="molecule type" value="Genomic_DNA"/>
</dbReference>
<reference evidence="3 4" key="1">
    <citation type="submission" date="2019-05" db="EMBL/GenBank/DDBJ databases">
        <title>Nesterenkonia sp. GY074 isolated from the Southern Atlantic Ocean.</title>
        <authorList>
            <person name="Zhang G."/>
        </authorList>
    </citation>
    <scope>NUCLEOTIDE SEQUENCE [LARGE SCALE GENOMIC DNA]</scope>
    <source>
        <strain evidence="3 4">GY074</strain>
    </source>
</reference>
<keyword evidence="4" id="KW-1185">Reference proteome</keyword>
<protein>
    <submittedName>
        <fullName evidence="3">SgcJ/EcaC family oxidoreductase</fullName>
    </submittedName>
</protein>
<comment type="caution">
    <text evidence="3">The sequence shown here is derived from an EMBL/GenBank/DDBJ whole genome shotgun (WGS) entry which is preliminary data.</text>
</comment>